<keyword evidence="3" id="KW-1185">Reference proteome</keyword>
<accession>A0AAD7XQ27</accession>
<feature type="compositionally biased region" description="Polar residues" evidence="1">
    <location>
        <begin position="130"/>
        <end position="140"/>
    </location>
</feature>
<feature type="region of interest" description="Disordered" evidence="1">
    <location>
        <begin position="1"/>
        <end position="23"/>
    </location>
</feature>
<feature type="compositionally biased region" description="Pro residues" evidence="1">
    <location>
        <begin position="161"/>
        <end position="179"/>
    </location>
</feature>
<evidence type="ECO:0000256" key="1">
    <source>
        <dbReference type="SAM" id="MobiDB-lite"/>
    </source>
</evidence>
<evidence type="ECO:0000313" key="3">
    <source>
        <dbReference type="Proteomes" id="UP001230188"/>
    </source>
</evidence>
<protein>
    <submittedName>
        <fullName evidence="2">Uncharacterized protein</fullName>
    </submittedName>
</protein>
<reference evidence="2" key="1">
    <citation type="submission" date="2023-01" db="EMBL/GenBank/DDBJ databases">
        <title>Metagenome sequencing of chrysophaentin producing Chrysophaeum taylorii.</title>
        <authorList>
            <person name="Davison J."/>
            <person name="Bewley C."/>
        </authorList>
    </citation>
    <scope>NUCLEOTIDE SEQUENCE</scope>
    <source>
        <strain evidence="2">NIES-1699</strain>
    </source>
</reference>
<dbReference type="Proteomes" id="UP001230188">
    <property type="component" value="Unassembled WGS sequence"/>
</dbReference>
<name>A0AAD7XQ27_9STRA</name>
<dbReference type="AlphaFoldDB" id="A0AAD7XQ27"/>
<dbReference type="EMBL" id="JAQMWT010000036">
    <property type="protein sequence ID" value="KAJ8613120.1"/>
    <property type="molecule type" value="Genomic_DNA"/>
</dbReference>
<feature type="region of interest" description="Disordered" evidence="1">
    <location>
        <begin position="128"/>
        <end position="189"/>
    </location>
</feature>
<feature type="compositionally biased region" description="Basic and acidic residues" evidence="1">
    <location>
        <begin position="303"/>
        <end position="316"/>
    </location>
</feature>
<sequence length="341" mass="38075">MTDRPPEPGRGIKRQHEETAPDAVPLRTGQWTVAEMAFANKVIEYFDKGSLPNCTNGTTLRALLADILHCSPMRISKKYAGDDAIGKRTFTKLSEELRALELEFHESLQGRARWPLVEWKTLLLGRTDSGGPTTVPQQPSRHAPGYPVAETAGLPILGAPGPRPPYMMQPPPVPSPPRGNAPASSPKSQREVRYTLHELKEHCQPISHSPRRFVSAIFVRTAQARQAGCRTERRRRATRWKAPPPCLRRLSTRRCGSNTALLFNLVRRATRRADPLHQEVYGWIPRDLGVPAETDPLMTRVLDTGRPRPYVEEGRRRTVPGTEGTPPTLQSRLQDARGTAP</sequence>
<evidence type="ECO:0000313" key="2">
    <source>
        <dbReference type="EMBL" id="KAJ8613120.1"/>
    </source>
</evidence>
<proteinExistence type="predicted"/>
<comment type="caution">
    <text evidence="2">The sequence shown here is derived from an EMBL/GenBank/DDBJ whole genome shotgun (WGS) entry which is preliminary data.</text>
</comment>
<feature type="region of interest" description="Disordered" evidence="1">
    <location>
        <begin position="303"/>
        <end position="341"/>
    </location>
</feature>
<dbReference type="PANTHER" id="PTHR35213">
    <property type="entry name" value="RING-TYPE DOMAIN-CONTAINING PROTEIN-RELATED"/>
    <property type="match status" value="1"/>
</dbReference>
<gene>
    <name evidence="2" type="ORF">CTAYLR_004806</name>
</gene>
<organism evidence="2 3">
    <name type="scientific">Chrysophaeum taylorii</name>
    <dbReference type="NCBI Taxonomy" id="2483200"/>
    <lineage>
        <taxon>Eukaryota</taxon>
        <taxon>Sar</taxon>
        <taxon>Stramenopiles</taxon>
        <taxon>Ochrophyta</taxon>
        <taxon>Pelagophyceae</taxon>
        <taxon>Pelagomonadales</taxon>
        <taxon>Pelagomonadaceae</taxon>
        <taxon>Chrysophaeum</taxon>
    </lineage>
</organism>